<dbReference type="Proteomes" id="UP000015106">
    <property type="component" value="Chromosome 2"/>
</dbReference>
<dbReference type="PANTHER" id="PTHR33074">
    <property type="entry name" value="EXPRESSED PROTEIN-RELATED"/>
    <property type="match status" value="1"/>
</dbReference>
<sequence>MRFVHIDNDYDGSCRRLERSQGQQQQPPPQKITIWTLNMRDGSSKFEWKIHRVINLDCLWAQRGYQDLGIGRCLPEFPVICAEDPDALCCLLRDEAQLSGQPWMIMVDMNYAYLRSCSKYINRQPYHADCNVEAHNNFFSNVPLLPTVFSKYLVRPKEIPRDNNKLATNPPERVVSLQCEDEDLESGDWSWDILDAQIKDAVAWVRAEPTQQHKIL</sequence>
<reference evidence="1" key="3">
    <citation type="submission" date="2022-06" db="UniProtKB">
        <authorList>
            <consortium name="EnsemblPlants"/>
        </authorList>
    </citation>
    <scope>IDENTIFICATION</scope>
</reference>
<dbReference type="PANTHER" id="PTHR33074:SF87">
    <property type="entry name" value="DUF1618 DOMAIN-CONTAINING PROTEIN"/>
    <property type="match status" value="1"/>
</dbReference>
<accession>A0A8R7PJR2</accession>
<name>A0A8R7PJR2_TRIUA</name>
<evidence type="ECO:0000313" key="2">
    <source>
        <dbReference type="Proteomes" id="UP000015106"/>
    </source>
</evidence>
<evidence type="ECO:0008006" key="3">
    <source>
        <dbReference type="Google" id="ProtNLM"/>
    </source>
</evidence>
<dbReference type="Gramene" id="TuG1812G0200004991.01.T01">
    <property type="protein sequence ID" value="TuG1812G0200004991.01.T01.cds314495"/>
    <property type="gene ID" value="TuG1812G0200004991.01"/>
</dbReference>
<evidence type="ECO:0000313" key="1">
    <source>
        <dbReference type="EnsemblPlants" id="TuG1812G0200004991.01.T01.cds314495"/>
    </source>
</evidence>
<proteinExistence type="predicted"/>
<reference evidence="1" key="2">
    <citation type="submission" date="2018-03" db="EMBL/GenBank/DDBJ databases">
        <title>The Triticum urartu genome reveals the dynamic nature of wheat genome evolution.</title>
        <authorList>
            <person name="Ling H."/>
            <person name="Ma B."/>
            <person name="Shi X."/>
            <person name="Liu H."/>
            <person name="Dong L."/>
            <person name="Sun H."/>
            <person name="Cao Y."/>
            <person name="Gao Q."/>
            <person name="Zheng S."/>
            <person name="Li Y."/>
            <person name="Yu Y."/>
            <person name="Du H."/>
            <person name="Qi M."/>
            <person name="Li Y."/>
            <person name="Yu H."/>
            <person name="Cui Y."/>
            <person name="Wang N."/>
            <person name="Chen C."/>
            <person name="Wu H."/>
            <person name="Zhao Y."/>
            <person name="Zhang J."/>
            <person name="Li Y."/>
            <person name="Zhou W."/>
            <person name="Zhang B."/>
            <person name="Hu W."/>
            <person name="Eijk M."/>
            <person name="Tang J."/>
            <person name="Witsenboer H."/>
            <person name="Zhao S."/>
            <person name="Li Z."/>
            <person name="Zhang A."/>
            <person name="Wang D."/>
            <person name="Liang C."/>
        </authorList>
    </citation>
    <scope>NUCLEOTIDE SEQUENCE [LARGE SCALE GENOMIC DNA]</scope>
    <source>
        <strain evidence="1">cv. G1812</strain>
    </source>
</reference>
<dbReference type="EnsemblPlants" id="TuG1812G0200004991.01.T01">
    <property type="protein sequence ID" value="TuG1812G0200004991.01.T01.cds314495"/>
    <property type="gene ID" value="TuG1812G0200004991.01"/>
</dbReference>
<reference evidence="2" key="1">
    <citation type="journal article" date="2013" name="Nature">
        <title>Draft genome of the wheat A-genome progenitor Triticum urartu.</title>
        <authorList>
            <person name="Ling H.Q."/>
            <person name="Zhao S."/>
            <person name="Liu D."/>
            <person name="Wang J."/>
            <person name="Sun H."/>
            <person name="Zhang C."/>
            <person name="Fan H."/>
            <person name="Li D."/>
            <person name="Dong L."/>
            <person name="Tao Y."/>
            <person name="Gao C."/>
            <person name="Wu H."/>
            <person name="Li Y."/>
            <person name="Cui Y."/>
            <person name="Guo X."/>
            <person name="Zheng S."/>
            <person name="Wang B."/>
            <person name="Yu K."/>
            <person name="Liang Q."/>
            <person name="Yang W."/>
            <person name="Lou X."/>
            <person name="Chen J."/>
            <person name="Feng M."/>
            <person name="Jian J."/>
            <person name="Zhang X."/>
            <person name="Luo G."/>
            <person name="Jiang Y."/>
            <person name="Liu J."/>
            <person name="Wang Z."/>
            <person name="Sha Y."/>
            <person name="Zhang B."/>
            <person name="Wu H."/>
            <person name="Tang D."/>
            <person name="Shen Q."/>
            <person name="Xue P."/>
            <person name="Zou S."/>
            <person name="Wang X."/>
            <person name="Liu X."/>
            <person name="Wang F."/>
            <person name="Yang Y."/>
            <person name="An X."/>
            <person name="Dong Z."/>
            <person name="Zhang K."/>
            <person name="Zhang X."/>
            <person name="Luo M.C."/>
            <person name="Dvorak J."/>
            <person name="Tong Y."/>
            <person name="Wang J."/>
            <person name="Yang H."/>
            <person name="Li Z."/>
            <person name="Wang D."/>
            <person name="Zhang A."/>
            <person name="Wang J."/>
        </authorList>
    </citation>
    <scope>NUCLEOTIDE SEQUENCE</scope>
    <source>
        <strain evidence="2">cv. G1812</strain>
    </source>
</reference>
<organism evidence="1 2">
    <name type="scientific">Triticum urartu</name>
    <name type="common">Red wild einkorn</name>
    <name type="synonym">Crithodium urartu</name>
    <dbReference type="NCBI Taxonomy" id="4572"/>
    <lineage>
        <taxon>Eukaryota</taxon>
        <taxon>Viridiplantae</taxon>
        <taxon>Streptophyta</taxon>
        <taxon>Embryophyta</taxon>
        <taxon>Tracheophyta</taxon>
        <taxon>Spermatophyta</taxon>
        <taxon>Magnoliopsida</taxon>
        <taxon>Liliopsida</taxon>
        <taxon>Poales</taxon>
        <taxon>Poaceae</taxon>
        <taxon>BOP clade</taxon>
        <taxon>Pooideae</taxon>
        <taxon>Triticodae</taxon>
        <taxon>Triticeae</taxon>
        <taxon>Triticinae</taxon>
        <taxon>Triticum</taxon>
    </lineage>
</organism>
<keyword evidence="2" id="KW-1185">Reference proteome</keyword>
<dbReference type="AlphaFoldDB" id="A0A8R7PJR2"/>
<protein>
    <recommendedName>
        <fullName evidence="3">DUF1618 domain-containing protein</fullName>
    </recommendedName>
</protein>